<dbReference type="PROSITE" id="PS51085">
    <property type="entry name" value="2FE2S_FER_2"/>
    <property type="match status" value="1"/>
</dbReference>
<dbReference type="InterPro" id="IPR012675">
    <property type="entry name" value="Beta-grasp_dom_sf"/>
</dbReference>
<gene>
    <name evidence="3" type="ORF">SLNSH_10750</name>
</gene>
<dbReference type="CDD" id="cd00207">
    <property type="entry name" value="fer2"/>
    <property type="match status" value="1"/>
</dbReference>
<dbReference type="InterPro" id="IPR039261">
    <property type="entry name" value="FNR_nucleotide-bd"/>
</dbReference>
<dbReference type="SUPFAM" id="SSF54292">
    <property type="entry name" value="2Fe-2S ferredoxin-like"/>
    <property type="match status" value="1"/>
</dbReference>
<dbReference type="SUPFAM" id="SSF52343">
    <property type="entry name" value="Ferredoxin reductase-like, C-terminal NADP-linked domain"/>
    <property type="match status" value="1"/>
</dbReference>
<dbReference type="Gene3D" id="2.40.30.10">
    <property type="entry name" value="Translation factors"/>
    <property type="match status" value="1"/>
</dbReference>
<dbReference type="InterPro" id="IPR050415">
    <property type="entry name" value="MRET"/>
</dbReference>
<dbReference type="InterPro" id="IPR017938">
    <property type="entry name" value="Riboflavin_synthase-like_b-brl"/>
</dbReference>
<dbReference type="GO" id="GO:0016491">
    <property type="term" value="F:oxidoreductase activity"/>
    <property type="evidence" value="ECO:0007669"/>
    <property type="project" value="InterPro"/>
</dbReference>
<name>A0A2T1HTG1_9HYPH</name>
<dbReference type="Gene3D" id="3.10.20.30">
    <property type="match status" value="1"/>
</dbReference>
<dbReference type="InterPro" id="IPR001433">
    <property type="entry name" value="OxRdtase_FAD/NAD-bd"/>
</dbReference>
<dbReference type="InterPro" id="IPR001041">
    <property type="entry name" value="2Fe-2S_ferredoxin-type"/>
</dbReference>
<dbReference type="Pfam" id="PF00175">
    <property type="entry name" value="NAD_binding_1"/>
    <property type="match status" value="1"/>
</dbReference>
<dbReference type="SUPFAM" id="SSF63380">
    <property type="entry name" value="Riboflavin synthase domain-like"/>
    <property type="match status" value="1"/>
</dbReference>
<evidence type="ECO:0000259" key="1">
    <source>
        <dbReference type="PROSITE" id="PS51085"/>
    </source>
</evidence>
<accession>A0A2T1HTG1</accession>
<dbReference type="PRINTS" id="PR00410">
    <property type="entry name" value="PHEHYDRXLASE"/>
</dbReference>
<evidence type="ECO:0008006" key="5">
    <source>
        <dbReference type="Google" id="ProtNLM"/>
    </source>
</evidence>
<dbReference type="CDD" id="cd06194">
    <property type="entry name" value="FNR_N-term_Iron_sulfur_binding"/>
    <property type="match status" value="1"/>
</dbReference>
<sequence length="338" mass="35925">MSSAEITINGKAVRTEIGTTILDAALAARIALPHDCCTGQCDSCRVTVGAGVDDQGTRDGDTVLGCQATVTGKAVITFEEVPAVGTRIATVESIRPLSPDISEMVVRMNSPLRYLPGQYVKLGFKGLPERDYSPTFGLAGEADETLLYFHIRRYPQGRFSSAVGQAIREGARLKVRGPFGHAWLRQGTGPLVLVSSGTGFAPIWSIAVAARLGQPDRPITVIAGARNPSDLYMRQAFAWLSARGVRDLTLTTSGGPAFADMRKGRPTDALPTLTREHTVYVAGAPAMTAAVKHIAEAAGAQCYADPFVMNEDPLSLRTRIGRFFQMSGFGAKSVAPAA</sequence>
<protein>
    <recommendedName>
        <fullName evidence="5">Ferredoxin</fullName>
    </recommendedName>
</protein>
<organism evidence="3 4">
    <name type="scientific">Alsobacter soli</name>
    <dbReference type="NCBI Taxonomy" id="2109933"/>
    <lineage>
        <taxon>Bacteria</taxon>
        <taxon>Pseudomonadati</taxon>
        <taxon>Pseudomonadota</taxon>
        <taxon>Alphaproteobacteria</taxon>
        <taxon>Hyphomicrobiales</taxon>
        <taxon>Alsobacteraceae</taxon>
        <taxon>Alsobacter</taxon>
    </lineage>
</organism>
<dbReference type="Pfam" id="PF00111">
    <property type="entry name" value="Fer2"/>
    <property type="match status" value="1"/>
</dbReference>
<reference evidence="4" key="1">
    <citation type="submission" date="2018-03" db="EMBL/GenBank/DDBJ databases">
        <authorList>
            <person name="Sun L."/>
            <person name="Liu H."/>
            <person name="Chen W."/>
            <person name="Huang K."/>
            <person name="Liu W."/>
            <person name="Gao X."/>
        </authorList>
    </citation>
    <scope>NUCLEOTIDE SEQUENCE [LARGE SCALE GENOMIC DNA]</scope>
    <source>
        <strain evidence="4">SH9</strain>
    </source>
</reference>
<dbReference type="InterPro" id="IPR017927">
    <property type="entry name" value="FAD-bd_FR_type"/>
</dbReference>
<comment type="caution">
    <text evidence="3">The sequence shown here is derived from an EMBL/GenBank/DDBJ whole genome shotgun (WGS) entry which is preliminary data.</text>
</comment>
<dbReference type="Proteomes" id="UP000239772">
    <property type="component" value="Unassembled WGS sequence"/>
</dbReference>
<keyword evidence="4" id="KW-1185">Reference proteome</keyword>
<feature type="domain" description="FAD-binding FR-type" evidence="2">
    <location>
        <begin position="84"/>
        <end position="185"/>
    </location>
</feature>
<dbReference type="OrthoDB" id="9806195at2"/>
<dbReference type="GO" id="GO:0051536">
    <property type="term" value="F:iron-sulfur cluster binding"/>
    <property type="evidence" value="ECO:0007669"/>
    <property type="project" value="InterPro"/>
</dbReference>
<dbReference type="AlphaFoldDB" id="A0A2T1HTG1"/>
<dbReference type="InterPro" id="IPR036010">
    <property type="entry name" value="2Fe-2S_ferredoxin-like_sf"/>
</dbReference>
<dbReference type="EMBL" id="PVZS01000010">
    <property type="protein sequence ID" value="PSC04924.1"/>
    <property type="molecule type" value="Genomic_DNA"/>
</dbReference>
<evidence type="ECO:0000259" key="2">
    <source>
        <dbReference type="PROSITE" id="PS51384"/>
    </source>
</evidence>
<dbReference type="Gene3D" id="3.40.50.80">
    <property type="entry name" value="Nucleotide-binding domain of ferredoxin-NADP reductase (FNR) module"/>
    <property type="match status" value="1"/>
</dbReference>
<evidence type="ECO:0000313" key="3">
    <source>
        <dbReference type="EMBL" id="PSC04924.1"/>
    </source>
</evidence>
<dbReference type="PANTHER" id="PTHR47354:SF5">
    <property type="entry name" value="PROTEIN RFBI"/>
    <property type="match status" value="1"/>
</dbReference>
<proteinExistence type="predicted"/>
<dbReference type="PROSITE" id="PS51384">
    <property type="entry name" value="FAD_FR"/>
    <property type="match status" value="1"/>
</dbReference>
<feature type="domain" description="2Fe-2S ferredoxin-type" evidence="1">
    <location>
        <begin position="4"/>
        <end position="82"/>
    </location>
</feature>
<dbReference type="RefSeq" id="WP_106336907.1">
    <property type="nucleotide sequence ID" value="NZ_PVZS01000010.1"/>
</dbReference>
<dbReference type="Pfam" id="PF00970">
    <property type="entry name" value="FAD_binding_6"/>
    <property type="match status" value="1"/>
</dbReference>
<evidence type="ECO:0000313" key="4">
    <source>
        <dbReference type="Proteomes" id="UP000239772"/>
    </source>
</evidence>
<dbReference type="InterPro" id="IPR008333">
    <property type="entry name" value="Cbr1-like_FAD-bd_dom"/>
</dbReference>
<dbReference type="PANTHER" id="PTHR47354">
    <property type="entry name" value="NADH OXIDOREDUCTASE HCR"/>
    <property type="match status" value="1"/>
</dbReference>